<sequence>MAVTGPGLITSGVDPASPLDPRAPSTPPPQGRVEDRSPQLGPGPGEPEATRARWWLVALPYLAIACFVTLRVWVDFAEPQRKAPEWVTNIYADRWALYRVMAYTCLPLALLAAARLHAGTRRWLASAWGRRATAALLGAAVLFTGLNYTYFARILRQPGWVQTHDSFHYTLGAKYYAELGYTEFYDCVLLTKVGRRMPAKARIRDLEDYTFGRVRQARQRLAKDDTCRPRFSEARWAAFEADIEGLFRRANKPSRINSRTLGDKGYNGTPLHAFVMGKLGQAVGTLDIVTVARMSLIDVWGICAIGFFLCLAFGWRVGMLSSAYYFVAAADRFDMIGGSPSRYYWVILLALAVAALARERWARAGVGLTVSTALVAFPVFFWLGAAASFVGEFLRGRSASGKRFLASCVIAGVVCLGLGAAHGDGVRNYTNWVDDMRIHSVDFKPRDLEPGPLTATPGFGLGLKFAMMHSVREDDRRTRADRVREYRRVRAPYKTLGWFLMLAALVVATRLRPAAACVLVGCLGFWALQGTVGYYFVCASLLPLLLAAGWRSGAQASAIEALAPGLSPASRDRWAPMICASLEVALWMINFHALYELAKTEDRAKMLQVDLSLGLGVWMVAALLAFAWLGRPLRSLRARA</sequence>
<keyword evidence="2" id="KW-1133">Transmembrane helix</keyword>
<keyword evidence="2" id="KW-0472">Membrane</keyword>
<evidence type="ECO:0008006" key="5">
    <source>
        <dbReference type="Google" id="ProtNLM"/>
    </source>
</evidence>
<feature type="transmembrane region" description="Helical" evidence="2">
    <location>
        <begin position="607"/>
        <end position="629"/>
    </location>
</feature>
<dbReference type="EMBL" id="PVNK01000200">
    <property type="protein sequence ID" value="PRP92948.1"/>
    <property type="molecule type" value="Genomic_DNA"/>
</dbReference>
<evidence type="ECO:0000313" key="3">
    <source>
        <dbReference type="EMBL" id="PRP92948.1"/>
    </source>
</evidence>
<comment type="caution">
    <text evidence="3">The sequence shown here is derived from an EMBL/GenBank/DDBJ whole genome shotgun (WGS) entry which is preliminary data.</text>
</comment>
<protein>
    <recommendedName>
        <fullName evidence="5">Transmembrane protein</fullName>
    </recommendedName>
</protein>
<reference evidence="3 4" key="1">
    <citation type="submission" date="2018-03" db="EMBL/GenBank/DDBJ databases">
        <title>Draft Genome Sequences of the Obligatory Marine Myxobacteria Enhygromyxa salina SWB005.</title>
        <authorList>
            <person name="Poehlein A."/>
            <person name="Moghaddam J.A."/>
            <person name="Harms H."/>
            <person name="Alanjari M."/>
            <person name="Koenig G.M."/>
            <person name="Daniel R."/>
            <person name="Schaeberle T.F."/>
        </authorList>
    </citation>
    <scope>NUCLEOTIDE SEQUENCE [LARGE SCALE GENOMIC DNA]</scope>
    <source>
        <strain evidence="3 4">SWB005</strain>
    </source>
</reference>
<proteinExistence type="predicted"/>
<feature type="region of interest" description="Disordered" evidence="1">
    <location>
        <begin position="1"/>
        <end position="46"/>
    </location>
</feature>
<feature type="transmembrane region" description="Helical" evidence="2">
    <location>
        <begin position="134"/>
        <end position="151"/>
    </location>
</feature>
<feature type="transmembrane region" description="Helical" evidence="2">
    <location>
        <begin position="532"/>
        <end position="553"/>
    </location>
</feature>
<keyword evidence="2" id="KW-0812">Transmembrane</keyword>
<evidence type="ECO:0000256" key="1">
    <source>
        <dbReference type="SAM" id="MobiDB-lite"/>
    </source>
</evidence>
<feature type="transmembrane region" description="Helical" evidence="2">
    <location>
        <begin position="296"/>
        <end position="315"/>
    </location>
</feature>
<feature type="transmembrane region" description="Helical" evidence="2">
    <location>
        <begin position="404"/>
        <end position="421"/>
    </location>
</feature>
<feature type="transmembrane region" description="Helical" evidence="2">
    <location>
        <begin position="364"/>
        <end position="384"/>
    </location>
</feature>
<evidence type="ECO:0000256" key="2">
    <source>
        <dbReference type="SAM" id="Phobius"/>
    </source>
</evidence>
<evidence type="ECO:0000313" key="4">
    <source>
        <dbReference type="Proteomes" id="UP000237968"/>
    </source>
</evidence>
<feature type="transmembrane region" description="Helical" evidence="2">
    <location>
        <begin position="496"/>
        <end position="526"/>
    </location>
</feature>
<feature type="transmembrane region" description="Helical" evidence="2">
    <location>
        <begin position="54"/>
        <end position="74"/>
    </location>
</feature>
<name>A0A2S9XJA3_9BACT</name>
<keyword evidence="4" id="KW-1185">Reference proteome</keyword>
<feature type="transmembrane region" description="Helical" evidence="2">
    <location>
        <begin position="95"/>
        <end position="114"/>
    </location>
</feature>
<accession>A0A2S9XJA3</accession>
<feature type="transmembrane region" description="Helical" evidence="2">
    <location>
        <begin position="342"/>
        <end position="357"/>
    </location>
</feature>
<gene>
    <name evidence="3" type="ORF">ENSA5_46160</name>
</gene>
<dbReference type="AlphaFoldDB" id="A0A2S9XJA3"/>
<organism evidence="3 4">
    <name type="scientific">Enhygromyxa salina</name>
    <dbReference type="NCBI Taxonomy" id="215803"/>
    <lineage>
        <taxon>Bacteria</taxon>
        <taxon>Pseudomonadati</taxon>
        <taxon>Myxococcota</taxon>
        <taxon>Polyangia</taxon>
        <taxon>Nannocystales</taxon>
        <taxon>Nannocystaceae</taxon>
        <taxon>Enhygromyxa</taxon>
    </lineage>
</organism>
<dbReference type="Proteomes" id="UP000237968">
    <property type="component" value="Unassembled WGS sequence"/>
</dbReference>